<evidence type="ECO:0000313" key="5">
    <source>
        <dbReference type="EMBL" id="PWC27715.1"/>
    </source>
</evidence>
<dbReference type="GO" id="GO:0016491">
    <property type="term" value="F:oxidoreductase activity"/>
    <property type="evidence" value="ECO:0007669"/>
    <property type="project" value="UniProtKB-KW"/>
</dbReference>
<evidence type="ECO:0000256" key="2">
    <source>
        <dbReference type="ARBA" id="ARBA00023002"/>
    </source>
</evidence>
<evidence type="ECO:0000313" key="6">
    <source>
        <dbReference type="Proteomes" id="UP000245048"/>
    </source>
</evidence>
<reference evidence="6" key="1">
    <citation type="submission" date="2017-10" db="EMBL/GenBank/DDBJ databases">
        <authorList>
            <person name="Toshchakov S.V."/>
            <person name="Goeva M.A."/>
        </authorList>
    </citation>
    <scope>NUCLEOTIDE SEQUENCE [LARGE SCALE GENOMIC DNA]</scope>
    <source>
        <strain evidence="6">JR1/69-1-13</strain>
    </source>
</reference>
<keyword evidence="4" id="KW-0812">Transmembrane</keyword>
<keyword evidence="4" id="KW-1133">Transmembrane helix</keyword>
<dbReference type="PANTHER" id="PTHR44196:SF1">
    <property type="entry name" value="DEHYDROGENASE_REDUCTASE SDR FAMILY MEMBER 7B"/>
    <property type="match status" value="1"/>
</dbReference>
<dbReference type="PANTHER" id="PTHR44196">
    <property type="entry name" value="DEHYDROGENASE/REDUCTASE SDR FAMILY MEMBER 7B"/>
    <property type="match status" value="1"/>
</dbReference>
<dbReference type="OrthoDB" id="9781689at2"/>
<comment type="similarity">
    <text evidence="1 3">Belongs to the short-chain dehydrogenases/reductases (SDR) family.</text>
</comment>
<dbReference type="InterPro" id="IPR020904">
    <property type="entry name" value="Sc_DH/Rdtase_CS"/>
</dbReference>
<dbReference type="AlphaFoldDB" id="A0A2U1V1C4"/>
<dbReference type="NCBIfam" id="NF005495">
    <property type="entry name" value="PRK07109.1"/>
    <property type="match status" value="1"/>
</dbReference>
<dbReference type="PROSITE" id="PS00061">
    <property type="entry name" value="ADH_SHORT"/>
    <property type="match status" value="1"/>
</dbReference>
<keyword evidence="6" id="KW-1185">Reference proteome</keyword>
<dbReference type="GO" id="GO:0016020">
    <property type="term" value="C:membrane"/>
    <property type="evidence" value="ECO:0007669"/>
    <property type="project" value="TreeGrafter"/>
</dbReference>
<keyword evidence="4" id="KW-0472">Membrane</keyword>
<evidence type="ECO:0000256" key="4">
    <source>
        <dbReference type="SAM" id="Phobius"/>
    </source>
</evidence>
<dbReference type="Gene3D" id="3.40.50.720">
    <property type="entry name" value="NAD(P)-binding Rossmann-like Domain"/>
    <property type="match status" value="1"/>
</dbReference>
<accession>A0A2U1V1C4</accession>
<gene>
    <name evidence="5" type="ORF">CR165_16605</name>
</gene>
<dbReference type="Pfam" id="PF00106">
    <property type="entry name" value="adh_short"/>
    <property type="match status" value="1"/>
</dbReference>
<protein>
    <submittedName>
        <fullName evidence="5">Short-chain dehydrogenase</fullName>
    </submittedName>
</protein>
<dbReference type="InterPro" id="IPR002347">
    <property type="entry name" value="SDR_fam"/>
</dbReference>
<dbReference type="SUPFAM" id="SSF51735">
    <property type="entry name" value="NAD(P)-binding Rossmann-fold domains"/>
    <property type="match status" value="1"/>
</dbReference>
<name>A0A2U1V1C4_9PROT</name>
<dbReference type="EMBL" id="PDOA01000012">
    <property type="protein sequence ID" value="PWC27715.1"/>
    <property type="molecule type" value="Genomic_DNA"/>
</dbReference>
<evidence type="ECO:0000256" key="3">
    <source>
        <dbReference type="RuleBase" id="RU000363"/>
    </source>
</evidence>
<evidence type="ECO:0000256" key="1">
    <source>
        <dbReference type="ARBA" id="ARBA00006484"/>
    </source>
</evidence>
<organism evidence="5 6">
    <name type="scientific">Teichococcus aestuarii</name>
    <dbReference type="NCBI Taxonomy" id="568898"/>
    <lineage>
        <taxon>Bacteria</taxon>
        <taxon>Pseudomonadati</taxon>
        <taxon>Pseudomonadota</taxon>
        <taxon>Alphaproteobacteria</taxon>
        <taxon>Acetobacterales</taxon>
        <taxon>Roseomonadaceae</taxon>
        <taxon>Roseomonas</taxon>
    </lineage>
</organism>
<keyword evidence="2" id="KW-0560">Oxidoreductase</keyword>
<proteinExistence type="inferred from homology"/>
<feature type="transmembrane region" description="Helical" evidence="4">
    <location>
        <begin position="305"/>
        <end position="327"/>
    </location>
</feature>
<comment type="caution">
    <text evidence="5">The sequence shown here is derived from an EMBL/GenBank/DDBJ whole genome shotgun (WGS) entry which is preliminary data.</text>
</comment>
<dbReference type="PRINTS" id="PR00080">
    <property type="entry name" value="SDRFAMILY"/>
</dbReference>
<dbReference type="Proteomes" id="UP000245048">
    <property type="component" value="Unassembled WGS sequence"/>
</dbReference>
<dbReference type="InterPro" id="IPR036291">
    <property type="entry name" value="NAD(P)-bd_dom_sf"/>
</dbReference>
<dbReference type="PRINTS" id="PR00081">
    <property type="entry name" value="GDHRDH"/>
</dbReference>
<sequence>MPVRTAVVTGASAGVGRAVAHALARRGWQLGLIARDAGALEAVRHEAEAAGAPQVRVAAIDVADASAVFDAAGRFGRELGGIELWVNNAMVTVFGPVSALSPEEFRRVTEVTYLGYVHGTMAALRQMRAKDHGTILQVGSALAYRAIPLQSAYCGAKFAIRGFTDALRSELRHDGSRVRLTMVQLPAVNTPQFDWARSHMPRRAQPVPPIFQPDAVAEAVCRAAETAPREVWVGWSGIRAIIGTMLAPGILDRLLARQGYDGQMAPEARPPGQPDNLFAPVAGRHAGQGRFGAVAQPRVSAVNPALLRGVMVAALLIPAVVASRRLLRRGR</sequence>